<dbReference type="PANTHER" id="PTHR43625:SF40">
    <property type="entry name" value="ALDO-KETO REDUCTASE YAKC [NADP(+)]"/>
    <property type="match status" value="1"/>
</dbReference>
<evidence type="ECO:0000313" key="4">
    <source>
        <dbReference type="Proteomes" id="UP000198935"/>
    </source>
</evidence>
<keyword evidence="4" id="KW-1185">Reference proteome</keyword>
<protein>
    <submittedName>
        <fullName evidence="3">Predicted oxidoreductase</fullName>
    </submittedName>
</protein>
<dbReference type="EMBL" id="FNPI01000030">
    <property type="protein sequence ID" value="SDZ67692.1"/>
    <property type="molecule type" value="Genomic_DNA"/>
</dbReference>
<proteinExistence type="predicted"/>
<evidence type="ECO:0000256" key="1">
    <source>
        <dbReference type="ARBA" id="ARBA00023002"/>
    </source>
</evidence>
<dbReference type="InterPro" id="IPR050791">
    <property type="entry name" value="Aldo-Keto_reductase"/>
</dbReference>
<evidence type="ECO:0000259" key="2">
    <source>
        <dbReference type="Pfam" id="PF00248"/>
    </source>
</evidence>
<name>A0A1H3UZ24_9BACI</name>
<gene>
    <name evidence="3" type="ORF">SAMN05421736_13034</name>
</gene>
<dbReference type="GO" id="GO:0016491">
    <property type="term" value="F:oxidoreductase activity"/>
    <property type="evidence" value="ECO:0007669"/>
    <property type="project" value="UniProtKB-KW"/>
</dbReference>
<keyword evidence="1" id="KW-0560">Oxidoreductase</keyword>
<sequence length="326" mass="36727">MKYRSIGDLRVSSLGLGCMGMSEYYGNQNDEESIATLNYALELGVNFLDTADQYGVGKNEELVGRVLKSVRQQINIATKFGFVRDEAGKVIEINGSKEYVKKACEASLRRLNTDYIDLYYLHRVDPRVPIEETIGAMKELVEEGKVRHIGLSEASSQTIKRAQKVHPIAALQTEYSIWSRDIEEEILPLCRKLNIAVVPYSPLGRGFLSGKLKSIDNLVKNDYRRNSPRFQGENFNQNLLLIQRLEDTACQMNISPAQLALTWLLSNGEDIIPIPGTKRRSYLKENIAAIDIELPKNVKDFIDKTVPVGSAIGDRYPVQSMKLLNQ</sequence>
<dbReference type="PANTHER" id="PTHR43625">
    <property type="entry name" value="AFLATOXIN B1 ALDEHYDE REDUCTASE"/>
    <property type="match status" value="1"/>
</dbReference>
<organism evidence="3 4">
    <name type="scientific">Evansella caseinilytica</name>
    <dbReference type="NCBI Taxonomy" id="1503961"/>
    <lineage>
        <taxon>Bacteria</taxon>
        <taxon>Bacillati</taxon>
        <taxon>Bacillota</taxon>
        <taxon>Bacilli</taxon>
        <taxon>Bacillales</taxon>
        <taxon>Bacillaceae</taxon>
        <taxon>Evansella</taxon>
    </lineage>
</organism>
<dbReference type="Proteomes" id="UP000198935">
    <property type="component" value="Unassembled WGS sequence"/>
</dbReference>
<dbReference type="STRING" id="1503961.SAMN05421736_13034"/>
<dbReference type="Pfam" id="PF00248">
    <property type="entry name" value="Aldo_ket_red"/>
    <property type="match status" value="1"/>
</dbReference>
<accession>A0A1H3UZ24</accession>
<dbReference type="Gene3D" id="3.20.20.100">
    <property type="entry name" value="NADP-dependent oxidoreductase domain"/>
    <property type="match status" value="1"/>
</dbReference>
<dbReference type="PRINTS" id="PR00069">
    <property type="entry name" value="ALDKETRDTASE"/>
</dbReference>
<dbReference type="InterPro" id="IPR020471">
    <property type="entry name" value="AKR"/>
</dbReference>
<dbReference type="GO" id="GO:0005737">
    <property type="term" value="C:cytoplasm"/>
    <property type="evidence" value="ECO:0007669"/>
    <property type="project" value="TreeGrafter"/>
</dbReference>
<evidence type="ECO:0000313" key="3">
    <source>
        <dbReference type="EMBL" id="SDZ67692.1"/>
    </source>
</evidence>
<dbReference type="InterPro" id="IPR036812">
    <property type="entry name" value="NAD(P)_OxRdtase_dom_sf"/>
</dbReference>
<dbReference type="AlphaFoldDB" id="A0A1H3UZ24"/>
<dbReference type="OrthoDB" id="9773828at2"/>
<reference evidence="4" key="1">
    <citation type="submission" date="2016-10" db="EMBL/GenBank/DDBJ databases">
        <authorList>
            <person name="Varghese N."/>
            <person name="Submissions S."/>
        </authorList>
    </citation>
    <scope>NUCLEOTIDE SEQUENCE [LARGE SCALE GENOMIC DNA]</scope>
    <source>
        <strain evidence="4">SP</strain>
    </source>
</reference>
<dbReference type="InterPro" id="IPR023210">
    <property type="entry name" value="NADP_OxRdtase_dom"/>
</dbReference>
<dbReference type="SUPFAM" id="SSF51430">
    <property type="entry name" value="NAD(P)-linked oxidoreductase"/>
    <property type="match status" value="1"/>
</dbReference>
<feature type="domain" description="NADP-dependent oxidoreductase" evidence="2">
    <location>
        <begin position="14"/>
        <end position="303"/>
    </location>
</feature>
<dbReference type="CDD" id="cd19076">
    <property type="entry name" value="AKR_AKR13A_13D"/>
    <property type="match status" value="1"/>
</dbReference>